<dbReference type="AlphaFoldDB" id="A0A8T0DIL8"/>
<reference evidence="2 3" key="1">
    <citation type="submission" date="2019-07" db="EMBL/GenBank/DDBJ databases">
        <title>Annotation for the trematode Paragonimus westermani.</title>
        <authorList>
            <person name="Choi Y.-J."/>
        </authorList>
    </citation>
    <scope>NUCLEOTIDE SEQUENCE [LARGE SCALE GENOMIC DNA]</scope>
    <source>
        <strain evidence="2">180907_Pwestermani</strain>
    </source>
</reference>
<dbReference type="Proteomes" id="UP000699462">
    <property type="component" value="Unassembled WGS sequence"/>
</dbReference>
<sequence length="69" mass="7957">MEMQSSRWVRRANQLRPSFQQVNVPSSRAISLDILLDTFELPQDAPATIPNPEAHPPSIRTSRRWTDRS</sequence>
<accession>A0A8T0DIL8</accession>
<evidence type="ECO:0000313" key="3">
    <source>
        <dbReference type="Proteomes" id="UP000699462"/>
    </source>
</evidence>
<keyword evidence="3" id="KW-1185">Reference proteome</keyword>
<protein>
    <submittedName>
        <fullName evidence="2">Uncharacterized protein</fullName>
    </submittedName>
</protein>
<evidence type="ECO:0000256" key="1">
    <source>
        <dbReference type="SAM" id="MobiDB-lite"/>
    </source>
</evidence>
<organism evidence="2 3">
    <name type="scientific">Paragonimus westermani</name>
    <dbReference type="NCBI Taxonomy" id="34504"/>
    <lineage>
        <taxon>Eukaryota</taxon>
        <taxon>Metazoa</taxon>
        <taxon>Spiralia</taxon>
        <taxon>Lophotrochozoa</taxon>
        <taxon>Platyhelminthes</taxon>
        <taxon>Trematoda</taxon>
        <taxon>Digenea</taxon>
        <taxon>Plagiorchiida</taxon>
        <taxon>Troglotremata</taxon>
        <taxon>Troglotrematidae</taxon>
        <taxon>Paragonimus</taxon>
    </lineage>
</organism>
<dbReference type="EMBL" id="JTDF01004898">
    <property type="protein sequence ID" value="KAF8566587.1"/>
    <property type="molecule type" value="Genomic_DNA"/>
</dbReference>
<feature type="region of interest" description="Disordered" evidence="1">
    <location>
        <begin position="44"/>
        <end position="69"/>
    </location>
</feature>
<evidence type="ECO:0000313" key="2">
    <source>
        <dbReference type="EMBL" id="KAF8566587.1"/>
    </source>
</evidence>
<name>A0A8T0DIL8_9TREM</name>
<gene>
    <name evidence="2" type="ORF">P879_05109</name>
</gene>
<proteinExistence type="predicted"/>
<comment type="caution">
    <text evidence="2">The sequence shown here is derived from an EMBL/GenBank/DDBJ whole genome shotgun (WGS) entry which is preliminary data.</text>
</comment>
<dbReference type="OrthoDB" id="6303140at2759"/>